<proteinExistence type="predicted"/>
<dbReference type="Proteomes" id="UP000692954">
    <property type="component" value="Unassembled WGS sequence"/>
</dbReference>
<keyword evidence="1" id="KW-1133">Transmembrane helix</keyword>
<sequence>MQSISQKHSLNLPIDKQYRGLSLPYFLRQNITKMNSIMISCFIIFTKQIPQQNWITTSNSVKKINQSSHLSSIIPRNYFYCQQLTILSTYSMHESLKQEYKYNYKVFFSNRSRQLSQCQYQQGIFYNFYSTQSIIKSHYKNSCQSTTYSMDNSHENYFIHCDIQFLFIQFQKQTKQQCQISKITRESTTICKCLQLISSKTYKLIQNIVKRIALHQKTNQIIKQIYINPGSFSYNMYQDIQNLLTLTIFFTYFYIFIIGIDKISKQNSKFPSLNNGFQFDDIFLHISIFIYTLKSLISTIQKQINYQFDREQHLQFRVKYLS</sequence>
<gene>
    <name evidence="2" type="ORF">PSON_ATCC_30995.1.T0080409</name>
</gene>
<comment type="caution">
    <text evidence="2">The sequence shown here is derived from an EMBL/GenBank/DDBJ whole genome shotgun (WGS) entry which is preliminary data.</text>
</comment>
<keyword evidence="1" id="KW-0472">Membrane</keyword>
<organism evidence="2 3">
    <name type="scientific">Paramecium sonneborni</name>
    <dbReference type="NCBI Taxonomy" id="65129"/>
    <lineage>
        <taxon>Eukaryota</taxon>
        <taxon>Sar</taxon>
        <taxon>Alveolata</taxon>
        <taxon>Ciliophora</taxon>
        <taxon>Intramacronucleata</taxon>
        <taxon>Oligohymenophorea</taxon>
        <taxon>Peniculida</taxon>
        <taxon>Parameciidae</taxon>
        <taxon>Paramecium</taxon>
    </lineage>
</organism>
<feature type="transmembrane region" description="Helical" evidence="1">
    <location>
        <begin position="243"/>
        <end position="260"/>
    </location>
</feature>
<feature type="transmembrane region" description="Helical" evidence="1">
    <location>
        <begin position="282"/>
        <end position="300"/>
    </location>
</feature>
<dbReference type="AlphaFoldDB" id="A0A8S1KUL5"/>
<accession>A0A8S1KUL5</accession>
<evidence type="ECO:0000313" key="3">
    <source>
        <dbReference type="Proteomes" id="UP000692954"/>
    </source>
</evidence>
<dbReference type="EMBL" id="CAJJDN010000008">
    <property type="protein sequence ID" value="CAD8054664.1"/>
    <property type="molecule type" value="Genomic_DNA"/>
</dbReference>
<keyword evidence="1" id="KW-0812">Transmembrane</keyword>
<keyword evidence="3" id="KW-1185">Reference proteome</keyword>
<evidence type="ECO:0000256" key="1">
    <source>
        <dbReference type="SAM" id="Phobius"/>
    </source>
</evidence>
<reference evidence="2" key="1">
    <citation type="submission" date="2021-01" db="EMBL/GenBank/DDBJ databases">
        <authorList>
            <consortium name="Genoscope - CEA"/>
            <person name="William W."/>
        </authorList>
    </citation>
    <scope>NUCLEOTIDE SEQUENCE</scope>
</reference>
<evidence type="ECO:0000313" key="2">
    <source>
        <dbReference type="EMBL" id="CAD8054664.1"/>
    </source>
</evidence>
<protein>
    <recommendedName>
        <fullName evidence="4">Transmembrane protein</fullName>
    </recommendedName>
</protein>
<evidence type="ECO:0008006" key="4">
    <source>
        <dbReference type="Google" id="ProtNLM"/>
    </source>
</evidence>
<name>A0A8S1KUL5_9CILI</name>